<gene>
    <name evidence="2" type="ORF">SAMN04487948_102161</name>
</gene>
<protein>
    <submittedName>
        <fullName evidence="2">Uncharacterized protein</fullName>
    </submittedName>
</protein>
<proteinExistence type="predicted"/>
<dbReference type="Proteomes" id="UP000199126">
    <property type="component" value="Unassembled WGS sequence"/>
</dbReference>
<dbReference type="EMBL" id="FODV01000002">
    <property type="protein sequence ID" value="SEO38428.1"/>
    <property type="molecule type" value="Genomic_DNA"/>
</dbReference>
<feature type="region of interest" description="Disordered" evidence="1">
    <location>
        <begin position="194"/>
        <end position="225"/>
    </location>
</feature>
<keyword evidence="3" id="KW-1185">Reference proteome</keyword>
<evidence type="ECO:0000313" key="2">
    <source>
        <dbReference type="EMBL" id="SEO38428.1"/>
    </source>
</evidence>
<name>A0A1H8P9V9_9EURY</name>
<dbReference type="AlphaFoldDB" id="A0A1H8P9V9"/>
<reference evidence="3" key="1">
    <citation type="submission" date="2016-10" db="EMBL/GenBank/DDBJ databases">
        <authorList>
            <person name="Varghese N."/>
            <person name="Submissions S."/>
        </authorList>
    </citation>
    <scope>NUCLEOTIDE SEQUENCE [LARGE SCALE GENOMIC DNA]</scope>
    <source>
        <strain evidence="3">CGMCC 1.10121</strain>
    </source>
</reference>
<feature type="compositionally biased region" description="Low complexity" evidence="1">
    <location>
        <begin position="126"/>
        <end position="135"/>
    </location>
</feature>
<evidence type="ECO:0000256" key="1">
    <source>
        <dbReference type="SAM" id="MobiDB-lite"/>
    </source>
</evidence>
<organism evidence="2 3">
    <name type="scientific">Halogranum amylolyticum</name>
    <dbReference type="NCBI Taxonomy" id="660520"/>
    <lineage>
        <taxon>Archaea</taxon>
        <taxon>Methanobacteriati</taxon>
        <taxon>Methanobacteriota</taxon>
        <taxon>Stenosarchaea group</taxon>
        <taxon>Halobacteria</taxon>
        <taxon>Halobacteriales</taxon>
        <taxon>Haloferacaceae</taxon>
    </lineage>
</organism>
<accession>A0A1H8P9V9</accession>
<evidence type="ECO:0000313" key="3">
    <source>
        <dbReference type="Proteomes" id="UP000199126"/>
    </source>
</evidence>
<feature type="region of interest" description="Disordered" evidence="1">
    <location>
        <begin position="119"/>
        <end position="154"/>
    </location>
</feature>
<feature type="compositionally biased region" description="Basic and acidic residues" evidence="1">
    <location>
        <begin position="137"/>
        <end position="146"/>
    </location>
</feature>
<sequence>MSDGGTTDSLISLSEATVHFVRDNGLFSHTDCERGWIEAVGVSTDWAVLDEVLTTPRKPPYSRLERLAVLLVTFIRSFLRCLRRPSSRVRPLSVPPGEIGQSVGARGFAASRPHTRTLPVLGTQSAGEGVAAAGGTERGESLDEGNRRKHAQRGSRVQRLGAFAVFSVVAVARRYRVVETTALRAAFDKNLESPATTSTQFGNSDPSKSRSSTSISWPSWSFVNA</sequence>
<feature type="compositionally biased region" description="Low complexity" evidence="1">
    <location>
        <begin position="204"/>
        <end position="225"/>
    </location>
</feature>
<feature type="compositionally biased region" description="Polar residues" evidence="1">
    <location>
        <begin position="194"/>
        <end position="203"/>
    </location>
</feature>